<feature type="transmembrane region" description="Helical" evidence="1">
    <location>
        <begin position="106"/>
        <end position="128"/>
    </location>
</feature>
<name>A0A3B5KJZ6_TAKRU</name>
<dbReference type="Gene3D" id="1.20.1070.10">
    <property type="entry name" value="Rhodopsin 7-helix transmembrane proteins"/>
    <property type="match status" value="1"/>
</dbReference>
<evidence type="ECO:0000256" key="2">
    <source>
        <dbReference type="SAM" id="SignalP"/>
    </source>
</evidence>
<evidence type="ECO:0000313" key="3">
    <source>
        <dbReference type="Ensembl" id="ENSTRUP00000055619.2"/>
    </source>
</evidence>
<keyword evidence="1" id="KW-0812">Transmembrane</keyword>
<keyword evidence="1" id="KW-0472">Membrane</keyword>
<dbReference type="AlphaFoldDB" id="A0A3B5KJZ6"/>
<dbReference type="OMA" id="YGWLRRN"/>
<dbReference type="Ensembl" id="ENSTRUT00000057072.2">
    <property type="protein sequence ID" value="ENSTRUP00000055619.2"/>
    <property type="gene ID" value="ENSTRUG00000024555.2"/>
</dbReference>
<accession>A0A3B5KJZ6</accession>
<dbReference type="STRING" id="31033.ENSTRUP00000055619"/>
<evidence type="ECO:0000313" key="4">
    <source>
        <dbReference type="Proteomes" id="UP000005226"/>
    </source>
</evidence>
<feature type="transmembrane region" description="Helical" evidence="1">
    <location>
        <begin position="196"/>
        <end position="217"/>
    </location>
</feature>
<reference evidence="3" key="2">
    <citation type="submission" date="2025-08" db="UniProtKB">
        <authorList>
            <consortium name="Ensembl"/>
        </authorList>
    </citation>
    <scope>IDENTIFICATION</scope>
</reference>
<evidence type="ECO:0000256" key="1">
    <source>
        <dbReference type="SAM" id="Phobius"/>
    </source>
</evidence>
<keyword evidence="2" id="KW-0732">Signal</keyword>
<sequence length="257" mass="29460">TFYLISFLLVLVYAWKSKGAIQGWRAAPPGHEVGPVKHLLLMEKKSGTSHDFLTVVLVSQSQISKAAVSAPIKQTQHFNLCFLCDSCILFLHISSDSCSDAIIHDMLIRVFLFLVVIPVMLSCSVIYYKVGQWYETHKQEGLFPVEGDGRSRRRFKTVFSTARNMMMVILFCWTPGTRSYTNTSIFLRTFIDIILYPHHLFALYFIQAATVSLQGFLNSMVYAWRRRNFTEAILGENTPLLVYDRLAFFEQSLTSSW</sequence>
<feature type="transmembrane region" description="Helical" evidence="1">
    <location>
        <begin position="158"/>
        <end position="176"/>
    </location>
</feature>
<dbReference type="InParanoid" id="A0A3B5KJZ6"/>
<dbReference type="Proteomes" id="UP000005226">
    <property type="component" value="Chromosome 9"/>
</dbReference>
<reference evidence="3 4" key="1">
    <citation type="journal article" date="2011" name="Genome Biol. Evol.">
        <title>Integration of the genetic map and genome assembly of fugu facilitates insights into distinct features of genome evolution in teleosts and mammals.</title>
        <authorList>
            <person name="Kai W."/>
            <person name="Kikuchi K."/>
            <person name="Tohari S."/>
            <person name="Chew A.K."/>
            <person name="Tay A."/>
            <person name="Fujiwara A."/>
            <person name="Hosoya S."/>
            <person name="Suetake H."/>
            <person name="Naruse K."/>
            <person name="Brenner S."/>
            <person name="Suzuki Y."/>
            <person name="Venkatesh B."/>
        </authorList>
    </citation>
    <scope>NUCLEOTIDE SEQUENCE [LARGE SCALE GENOMIC DNA]</scope>
</reference>
<feature type="signal peptide" evidence="2">
    <location>
        <begin position="1"/>
        <end position="19"/>
    </location>
</feature>
<protein>
    <submittedName>
        <fullName evidence="3">Si:dkey-30c15.2</fullName>
    </submittedName>
</protein>
<reference evidence="3" key="3">
    <citation type="submission" date="2025-09" db="UniProtKB">
        <authorList>
            <consortium name="Ensembl"/>
        </authorList>
    </citation>
    <scope>IDENTIFICATION</scope>
</reference>
<dbReference type="GeneTree" id="ENSGT00660000097187"/>
<feature type="chain" id="PRO_5025382579" evidence="2">
    <location>
        <begin position="20"/>
        <end position="257"/>
    </location>
</feature>
<keyword evidence="1" id="KW-1133">Transmembrane helix</keyword>
<organism evidence="3 4">
    <name type="scientific">Takifugu rubripes</name>
    <name type="common">Japanese pufferfish</name>
    <name type="synonym">Fugu rubripes</name>
    <dbReference type="NCBI Taxonomy" id="31033"/>
    <lineage>
        <taxon>Eukaryota</taxon>
        <taxon>Metazoa</taxon>
        <taxon>Chordata</taxon>
        <taxon>Craniata</taxon>
        <taxon>Vertebrata</taxon>
        <taxon>Euteleostomi</taxon>
        <taxon>Actinopterygii</taxon>
        <taxon>Neopterygii</taxon>
        <taxon>Teleostei</taxon>
        <taxon>Neoteleostei</taxon>
        <taxon>Acanthomorphata</taxon>
        <taxon>Eupercaria</taxon>
        <taxon>Tetraodontiformes</taxon>
        <taxon>Tetradontoidea</taxon>
        <taxon>Tetraodontidae</taxon>
        <taxon>Takifugu</taxon>
    </lineage>
</organism>
<dbReference type="SUPFAM" id="SSF81321">
    <property type="entry name" value="Family A G protein-coupled receptor-like"/>
    <property type="match status" value="1"/>
</dbReference>
<proteinExistence type="predicted"/>
<keyword evidence="4" id="KW-1185">Reference proteome</keyword>